<evidence type="ECO:0000259" key="5">
    <source>
        <dbReference type="Pfam" id="PF13377"/>
    </source>
</evidence>
<evidence type="ECO:0000256" key="3">
    <source>
        <dbReference type="ARBA" id="ARBA00023163"/>
    </source>
</evidence>
<evidence type="ECO:0000256" key="2">
    <source>
        <dbReference type="ARBA" id="ARBA00023125"/>
    </source>
</evidence>
<keyword evidence="1" id="KW-0805">Transcription regulation</keyword>
<evidence type="ECO:0000256" key="1">
    <source>
        <dbReference type="ARBA" id="ARBA00023015"/>
    </source>
</evidence>
<protein>
    <submittedName>
        <fullName evidence="6">LacI family transcriptional regulator</fullName>
    </submittedName>
</protein>
<name>A0A4V3IC85_9MICO</name>
<proteinExistence type="predicted"/>
<evidence type="ECO:0000313" key="7">
    <source>
        <dbReference type="Proteomes" id="UP000297643"/>
    </source>
</evidence>
<accession>A0A4V3IC85</accession>
<dbReference type="Proteomes" id="UP000297643">
    <property type="component" value="Unassembled WGS sequence"/>
</dbReference>
<evidence type="ECO:0000313" key="6">
    <source>
        <dbReference type="EMBL" id="TFB99630.1"/>
    </source>
</evidence>
<feature type="region of interest" description="Disordered" evidence="4">
    <location>
        <begin position="1"/>
        <end position="23"/>
    </location>
</feature>
<dbReference type="InterPro" id="IPR046335">
    <property type="entry name" value="LacI/GalR-like_sensor"/>
</dbReference>
<evidence type="ECO:0000256" key="4">
    <source>
        <dbReference type="SAM" id="MobiDB-lite"/>
    </source>
</evidence>
<dbReference type="GO" id="GO:0003700">
    <property type="term" value="F:DNA-binding transcription factor activity"/>
    <property type="evidence" value="ECO:0007669"/>
    <property type="project" value="TreeGrafter"/>
</dbReference>
<sequence>MVDNPTVIPEPEPTARRHPPLPQSPSLAIGLEIGLVLRRPPRLLGIDPFYAEFIAGMERVLAVRDGSVLLQVVPSLTKETETYRRWAASGQVAGVVLADLVDDDGRADFLRTLGIPALVLGEKAPPAGVAAVQVDNYAAMTDAVTRLADLGHRRIGRVSGPRPLLHTRARTEAFEDATAALGAHGVVVEGDYTEESGGRATRSLLGLADPPTAIIYDNDLMAVAGLGVAAELGIDVPGSLSLLAWDDSALCQLATPPLSVMSRDVRALGEMAAGALLGLIRDEVPVILPAPSPRFITRGSTATAPPDPR</sequence>
<dbReference type="Gene3D" id="3.40.50.2300">
    <property type="match status" value="2"/>
</dbReference>
<organism evidence="6 7">
    <name type="scientific">Cryobacterium mannosilyticum</name>
    <dbReference type="NCBI Taxonomy" id="1259190"/>
    <lineage>
        <taxon>Bacteria</taxon>
        <taxon>Bacillati</taxon>
        <taxon>Actinomycetota</taxon>
        <taxon>Actinomycetes</taxon>
        <taxon>Micrococcales</taxon>
        <taxon>Microbacteriaceae</taxon>
        <taxon>Cryobacterium</taxon>
    </lineage>
</organism>
<dbReference type="PANTHER" id="PTHR30146:SF155">
    <property type="entry name" value="ALANINE RACEMASE"/>
    <property type="match status" value="1"/>
</dbReference>
<reference evidence="6 7" key="1">
    <citation type="submission" date="2019-03" db="EMBL/GenBank/DDBJ databases">
        <title>Genomics of glacier-inhabiting Cryobacterium strains.</title>
        <authorList>
            <person name="Liu Q."/>
            <person name="Xin Y.-H."/>
        </authorList>
    </citation>
    <scope>NUCLEOTIDE SEQUENCE [LARGE SCALE GENOMIC DNA]</scope>
    <source>
        <strain evidence="6 7">RHLT2-21</strain>
    </source>
</reference>
<keyword evidence="3" id="KW-0804">Transcription</keyword>
<keyword evidence="7" id="KW-1185">Reference proteome</keyword>
<dbReference type="Pfam" id="PF13377">
    <property type="entry name" value="Peripla_BP_3"/>
    <property type="match status" value="1"/>
</dbReference>
<dbReference type="GO" id="GO:0000976">
    <property type="term" value="F:transcription cis-regulatory region binding"/>
    <property type="evidence" value="ECO:0007669"/>
    <property type="project" value="TreeGrafter"/>
</dbReference>
<feature type="domain" description="Transcriptional regulator LacI/GalR-like sensor" evidence="5">
    <location>
        <begin position="145"/>
        <end position="301"/>
    </location>
</feature>
<gene>
    <name evidence="6" type="ORF">E3O32_16390</name>
</gene>
<dbReference type="EMBL" id="SOFM01000050">
    <property type="protein sequence ID" value="TFB99630.1"/>
    <property type="molecule type" value="Genomic_DNA"/>
</dbReference>
<dbReference type="AlphaFoldDB" id="A0A4V3IC85"/>
<keyword evidence="2" id="KW-0238">DNA-binding</keyword>
<dbReference type="CDD" id="cd06267">
    <property type="entry name" value="PBP1_LacI_sugar_binding-like"/>
    <property type="match status" value="1"/>
</dbReference>
<dbReference type="InterPro" id="IPR028082">
    <property type="entry name" value="Peripla_BP_I"/>
</dbReference>
<dbReference type="SUPFAM" id="SSF53822">
    <property type="entry name" value="Periplasmic binding protein-like I"/>
    <property type="match status" value="1"/>
</dbReference>
<comment type="caution">
    <text evidence="6">The sequence shown here is derived from an EMBL/GenBank/DDBJ whole genome shotgun (WGS) entry which is preliminary data.</text>
</comment>
<dbReference type="PANTHER" id="PTHR30146">
    <property type="entry name" value="LACI-RELATED TRANSCRIPTIONAL REPRESSOR"/>
    <property type="match status" value="1"/>
</dbReference>